<proteinExistence type="inferred from homology"/>
<dbReference type="InterPro" id="IPR038371">
    <property type="entry name" value="Cu_polyphenol_OxRdtase_sf"/>
</dbReference>
<protein>
    <recommendedName>
        <fullName evidence="11">Purine nucleoside phosphorylase</fullName>
    </recommendedName>
</protein>
<evidence type="ECO:0000256" key="3">
    <source>
        <dbReference type="ARBA" id="ARBA00007353"/>
    </source>
</evidence>
<dbReference type="SUPFAM" id="SSF64438">
    <property type="entry name" value="CNF1/YfiH-like putative cysteine hydrolases"/>
    <property type="match status" value="1"/>
</dbReference>
<comment type="similarity">
    <text evidence="3 11">Belongs to the purine nucleoside phosphorylase YfiH/LACC1 family.</text>
</comment>
<dbReference type="CDD" id="cd16833">
    <property type="entry name" value="YfiH"/>
    <property type="match status" value="1"/>
</dbReference>
<dbReference type="InterPro" id="IPR003730">
    <property type="entry name" value="Cu_polyphenol_OxRdtase"/>
</dbReference>
<sequence length="276" mass="30478">MLSRTDLNLGAGESQNLTNIWNWHNWEGLPYLTCSLLRNWPHGFFTQQFSPRYPAELVGVLQPEAQVYRVKQVHGNVVMTPSQIEEAADCQELPPADGIVTELPQESVWVASADCTPVLIADTQTGQVGAVHAGWRGTARKIVPQAIARLLANGSQLQNLRVAMGPAIAGEVYQLSVNVAAEVGASIIPQLDPEKDLEAILDALQQLPNSPLLPDPQPGRVRLDVRRVNELQLEQMGVSSEQVSVAPHCTYQEPEFFFSYRRDKLKKVQWSGIVSI</sequence>
<evidence type="ECO:0000313" key="12">
    <source>
        <dbReference type="EMBL" id="MEP0865047.1"/>
    </source>
</evidence>
<evidence type="ECO:0000256" key="9">
    <source>
        <dbReference type="ARBA" id="ARBA00048968"/>
    </source>
</evidence>
<gene>
    <name evidence="12" type="primary">pgeF</name>
    <name evidence="12" type="ORF">NDI37_11265</name>
</gene>
<comment type="caution">
    <text evidence="12">The sequence shown here is derived from an EMBL/GenBank/DDBJ whole genome shotgun (WGS) entry which is preliminary data.</text>
</comment>
<evidence type="ECO:0000256" key="5">
    <source>
        <dbReference type="ARBA" id="ARBA00022723"/>
    </source>
</evidence>
<comment type="catalytic activity">
    <reaction evidence="1">
        <text>inosine + phosphate = alpha-D-ribose 1-phosphate + hypoxanthine</text>
        <dbReference type="Rhea" id="RHEA:27646"/>
        <dbReference type="ChEBI" id="CHEBI:17368"/>
        <dbReference type="ChEBI" id="CHEBI:17596"/>
        <dbReference type="ChEBI" id="CHEBI:43474"/>
        <dbReference type="ChEBI" id="CHEBI:57720"/>
        <dbReference type="EC" id="2.4.2.1"/>
    </reaction>
    <physiologicalReaction direction="left-to-right" evidence="1">
        <dbReference type="Rhea" id="RHEA:27647"/>
    </physiologicalReaction>
</comment>
<accession>A0ABV0JNS1</accession>
<dbReference type="NCBIfam" id="TIGR00726">
    <property type="entry name" value="peptidoglycan editing factor PgeF"/>
    <property type="match status" value="1"/>
</dbReference>
<evidence type="ECO:0000256" key="11">
    <source>
        <dbReference type="RuleBase" id="RU361274"/>
    </source>
</evidence>
<keyword evidence="4" id="KW-0808">Transferase</keyword>
<evidence type="ECO:0000256" key="1">
    <source>
        <dbReference type="ARBA" id="ARBA00000553"/>
    </source>
</evidence>
<dbReference type="InterPro" id="IPR011324">
    <property type="entry name" value="Cytotoxic_necrot_fac-like_cat"/>
</dbReference>
<dbReference type="PANTHER" id="PTHR30616">
    <property type="entry name" value="UNCHARACTERIZED PROTEIN YFIH"/>
    <property type="match status" value="1"/>
</dbReference>
<dbReference type="Pfam" id="PF02578">
    <property type="entry name" value="Cu-oxidase_4"/>
    <property type="match status" value="1"/>
</dbReference>
<dbReference type="PANTHER" id="PTHR30616:SF2">
    <property type="entry name" value="PURINE NUCLEOSIDE PHOSPHORYLASE LACC1"/>
    <property type="match status" value="1"/>
</dbReference>
<evidence type="ECO:0000256" key="4">
    <source>
        <dbReference type="ARBA" id="ARBA00022679"/>
    </source>
</evidence>
<keyword evidence="6" id="KW-0378">Hydrolase</keyword>
<reference evidence="12 13" key="1">
    <citation type="submission" date="2022-04" db="EMBL/GenBank/DDBJ databases">
        <title>Positive selection, recombination, and allopatry shape intraspecific diversity of widespread and dominant cyanobacteria.</title>
        <authorList>
            <person name="Wei J."/>
            <person name="Shu W."/>
            <person name="Hu C."/>
        </authorList>
    </citation>
    <scope>NUCLEOTIDE SEQUENCE [LARGE SCALE GENOMIC DNA]</scope>
    <source>
        <strain evidence="12 13">GB2-A5</strain>
    </source>
</reference>
<keyword evidence="13" id="KW-1185">Reference proteome</keyword>
<dbReference type="Proteomes" id="UP001442494">
    <property type="component" value="Unassembled WGS sequence"/>
</dbReference>
<comment type="function">
    <text evidence="2">Purine nucleoside enzyme that catalyzes the phosphorolysis of adenosine and inosine nucleosides, yielding D-ribose 1-phosphate and the respective free bases, adenine and hypoxanthine. Also catalyzes the phosphorolysis of S-methyl-5'-thioadenosine into adenine and S-methyl-5-thio-alpha-D-ribose 1-phosphate. Also has adenosine deaminase activity.</text>
</comment>
<comment type="catalytic activity">
    <reaction evidence="9">
        <text>adenosine + phosphate = alpha-D-ribose 1-phosphate + adenine</text>
        <dbReference type="Rhea" id="RHEA:27642"/>
        <dbReference type="ChEBI" id="CHEBI:16335"/>
        <dbReference type="ChEBI" id="CHEBI:16708"/>
        <dbReference type="ChEBI" id="CHEBI:43474"/>
        <dbReference type="ChEBI" id="CHEBI:57720"/>
        <dbReference type="EC" id="2.4.2.1"/>
    </reaction>
    <physiologicalReaction direction="left-to-right" evidence="9">
        <dbReference type="Rhea" id="RHEA:27643"/>
    </physiologicalReaction>
</comment>
<dbReference type="RefSeq" id="WP_190426843.1">
    <property type="nucleotide sequence ID" value="NZ_JAMPKK010000020.1"/>
</dbReference>
<evidence type="ECO:0000256" key="2">
    <source>
        <dbReference type="ARBA" id="ARBA00003215"/>
    </source>
</evidence>
<dbReference type="Gene3D" id="3.60.140.10">
    <property type="entry name" value="CNF1/YfiH-like putative cysteine hydrolases"/>
    <property type="match status" value="1"/>
</dbReference>
<name>A0ABV0JNS1_9CYAN</name>
<keyword evidence="7" id="KW-0862">Zinc</keyword>
<organism evidence="12 13">
    <name type="scientific">Funiculus sociatus GB2-A5</name>
    <dbReference type="NCBI Taxonomy" id="2933946"/>
    <lineage>
        <taxon>Bacteria</taxon>
        <taxon>Bacillati</taxon>
        <taxon>Cyanobacteriota</taxon>
        <taxon>Cyanophyceae</taxon>
        <taxon>Coleofasciculales</taxon>
        <taxon>Coleofasciculaceae</taxon>
        <taxon>Funiculus</taxon>
    </lineage>
</organism>
<comment type="catalytic activity">
    <reaction evidence="10">
        <text>S-methyl-5'-thioadenosine + phosphate = 5-(methylsulfanyl)-alpha-D-ribose 1-phosphate + adenine</text>
        <dbReference type="Rhea" id="RHEA:11852"/>
        <dbReference type="ChEBI" id="CHEBI:16708"/>
        <dbReference type="ChEBI" id="CHEBI:17509"/>
        <dbReference type="ChEBI" id="CHEBI:43474"/>
        <dbReference type="ChEBI" id="CHEBI:58533"/>
        <dbReference type="EC" id="2.4.2.28"/>
    </reaction>
    <physiologicalReaction direction="left-to-right" evidence="10">
        <dbReference type="Rhea" id="RHEA:11853"/>
    </physiologicalReaction>
</comment>
<comment type="catalytic activity">
    <reaction evidence="8">
        <text>adenosine + H2O + H(+) = inosine + NH4(+)</text>
        <dbReference type="Rhea" id="RHEA:24408"/>
        <dbReference type="ChEBI" id="CHEBI:15377"/>
        <dbReference type="ChEBI" id="CHEBI:15378"/>
        <dbReference type="ChEBI" id="CHEBI:16335"/>
        <dbReference type="ChEBI" id="CHEBI:17596"/>
        <dbReference type="ChEBI" id="CHEBI:28938"/>
        <dbReference type="EC" id="3.5.4.4"/>
    </reaction>
    <physiologicalReaction direction="left-to-right" evidence="8">
        <dbReference type="Rhea" id="RHEA:24409"/>
    </physiologicalReaction>
</comment>
<keyword evidence="5" id="KW-0479">Metal-binding</keyword>
<dbReference type="EMBL" id="JAMPKK010000020">
    <property type="protein sequence ID" value="MEP0865047.1"/>
    <property type="molecule type" value="Genomic_DNA"/>
</dbReference>
<evidence type="ECO:0000256" key="8">
    <source>
        <dbReference type="ARBA" id="ARBA00047989"/>
    </source>
</evidence>
<evidence type="ECO:0000313" key="13">
    <source>
        <dbReference type="Proteomes" id="UP001442494"/>
    </source>
</evidence>
<evidence type="ECO:0000256" key="10">
    <source>
        <dbReference type="ARBA" id="ARBA00049893"/>
    </source>
</evidence>
<evidence type="ECO:0000256" key="7">
    <source>
        <dbReference type="ARBA" id="ARBA00022833"/>
    </source>
</evidence>
<evidence type="ECO:0000256" key="6">
    <source>
        <dbReference type="ARBA" id="ARBA00022801"/>
    </source>
</evidence>